<accession>A0A8J6Z7B2</accession>
<sequence length="74" mass="7869">MAKLAGEVETNFLYEFMKTAEPEESGSGFSGGIGEDQFSSFLTLERARQLSSSGALGLSEMIVKNLGCMEGQAP</sequence>
<dbReference type="AlphaFoldDB" id="A0A8J6Z7B2"/>
<organism evidence="2 3">
    <name type="scientific">Mangrovicoccus algicola</name>
    <dbReference type="NCBI Taxonomy" id="2771008"/>
    <lineage>
        <taxon>Bacteria</taxon>
        <taxon>Pseudomonadati</taxon>
        <taxon>Pseudomonadota</taxon>
        <taxon>Alphaproteobacteria</taxon>
        <taxon>Rhodobacterales</taxon>
        <taxon>Paracoccaceae</taxon>
        <taxon>Mangrovicoccus</taxon>
    </lineage>
</organism>
<name>A0A8J6Z7B2_9RHOB</name>
<dbReference type="EMBL" id="JACVXA010000043">
    <property type="protein sequence ID" value="MBE3639279.1"/>
    <property type="molecule type" value="Genomic_DNA"/>
</dbReference>
<dbReference type="Pfam" id="PF10135">
    <property type="entry name" value="Rod-binding"/>
    <property type="match status" value="1"/>
</dbReference>
<dbReference type="InterPro" id="IPR019301">
    <property type="entry name" value="Flagellar_prot_FlgJ_N"/>
</dbReference>
<keyword evidence="3" id="KW-1185">Reference proteome</keyword>
<evidence type="ECO:0000313" key="3">
    <source>
        <dbReference type="Proteomes" id="UP000609121"/>
    </source>
</evidence>
<feature type="domain" description="Flagellar protein FlgJ N-terminal" evidence="1">
    <location>
        <begin position="17"/>
        <end position="64"/>
    </location>
</feature>
<dbReference type="Proteomes" id="UP000609121">
    <property type="component" value="Unassembled WGS sequence"/>
</dbReference>
<evidence type="ECO:0000313" key="2">
    <source>
        <dbReference type="EMBL" id="MBE3639279.1"/>
    </source>
</evidence>
<comment type="caution">
    <text evidence="2">The sequence shown here is derived from an EMBL/GenBank/DDBJ whole genome shotgun (WGS) entry which is preliminary data.</text>
</comment>
<reference evidence="2" key="1">
    <citation type="submission" date="2020-09" db="EMBL/GenBank/DDBJ databases">
        <title>A novel bacterium of genus Mangrovicoccus, isolated from South China Sea.</title>
        <authorList>
            <person name="Huang H."/>
            <person name="Mo K."/>
            <person name="Hu Y."/>
        </authorList>
    </citation>
    <scope>NUCLEOTIDE SEQUENCE</scope>
    <source>
        <strain evidence="2">HB182678</strain>
    </source>
</reference>
<protein>
    <submittedName>
        <fullName evidence="2">Rod-binding protein</fullName>
    </submittedName>
</protein>
<evidence type="ECO:0000259" key="1">
    <source>
        <dbReference type="Pfam" id="PF10135"/>
    </source>
</evidence>
<gene>
    <name evidence="2" type="ORF">ICN82_13855</name>
</gene>
<proteinExistence type="predicted"/>